<accession>A0A146JZ62</accession>
<feature type="region of interest" description="Disordered" evidence="1">
    <location>
        <begin position="1"/>
        <end position="20"/>
    </location>
</feature>
<gene>
    <name evidence="2" type="ORF">TPC1_31816</name>
</gene>
<name>A0A146JZ62_9EUKA</name>
<reference evidence="2" key="1">
    <citation type="submission" date="2015-07" db="EMBL/GenBank/DDBJ databases">
        <title>Adaptation to a free-living lifestyle via gene acquisitions in the diplomonad Trepomonas sp. PC1.</title>
        <authorList>
            <person name="Xu F."/>
            <person name="Jerlstrom-Hultqvist J."/>
            <person name="Kolisko M."/>
            <person name="Simpson A.G.B."/>
            <person name="Roger A.J."/>
            <person name="Svard S.G."/>
            <person name="Andersson J.O."/>
        </authorList>
    </citation>
    <scope>NUCLEOTIDE SEQUENCE</scope>
    <source>
        <strain evidence="2">PC1</strain>
    </source>
</reference>
<dbReference type="EMBL" id="GDID01007917">
    <property type="protein sequence ID" value="JAP88689.1"/>
    <property type="molecule type" value="Transcribed_RNA"/>
</dbReference>
<evidence type="ECO:0000256" key="1">
    <source>
        <dbReference type="SAM" id="MobiDB-lite"/>
    </source>
</evidence>
<dbReference type="AlphaFoldDB" id="A0A146JZ62"/>
<evidence type="ECO:0000313" key="2">
    <source>
        <dbReference type="EMBL" id="JAP88689.1"/>
    </source>
</evidence>
<sequence length="304" mass="34964">KPKANVYPTRQPPSYAQLLPQNPDECQMVKHQVFEGMKQISKKSLKNVKVHLEDSRNSQYLDNVGRQGISDKSGLEFKIGQTKTNLQISKLVFDDVDGFGQRRHKPLQNDQNILQTNKQNIQLVNRTISQEQVRAKEIIQETQRTKKLVNSPQKKQESLLKQIDAQINDSLRQIQNNLFLTNVSENDKDEFQKPNITQQNQISVQPQGLKRSQIVKLPSFSQETVEQIQKNQLKRKTNLDIIDVNSMFSLCENQFSQVCDLVFANVVESVIDGVQNEMAAILGKVENEEIEEIEETEEGEEEYE</sequence>
<protein>
    <submittedName>
        <fullName evidence="2">Uncharacterized protein</fullName>
    </submittedName>
</protein>
<feature type="non-terminal residue" evidence="2">
    <location>
        <position position="1"/>
    </location>
</feature>
<organism evidence="2">
    <name type="scientific">Trepomonas sp. PC1</name>
    <dbReference type="NCBI Taxonomy" id="1076344"/>
    <lineage>
        <taxon>Eukaryota</taxon>
        <taxon>Metamonada</taxon>
        <taxon>Diplomonadida</taxon>
        <taxon>Hexamitidae</taxon>
        <taxon>Hexamitinae</taxon>
        <taxon>Trepomonas</taxon>
    </lineage>
</organism>
<proteinExistence type="predicted"/>